<evidence type="ECO:0000256" key="1">
    <source>
        <dbReference type="SAM" id="Phobius"/>
    </source>
</evidence>
<comment type="caution">
    <text evidence="2">The sequence shown here is derived from an EMBL/GenBank/DDBJ whole genome shotgun (WGS) entry which is preliminary data.</text>
</comment>
<dbReference type="OrthoDB" id="10050400at2759"/>
<evidence type="ECO:0000313" key="2">
    <source>
        <dbReference type="EMBL" id="PVV01964.1"/>
    </source>
</evidence>
<dbReference type="Gene3D" id="1.25.40.10">
    <property type="entry name" value="Tetratricopeptide repeat domain"/>
    <property type="match status" value="2"/>
</dbReference>
<dbReference type="PANTHER" id="PTHR28142">
    <property type="entry name" value="MITOCHONDRIAL INNER MEMBRANE I-AAA PROTEASE SUPERCOMPLEX SUBUNIT MGR3-RELATED"/>
    <property type="match status" value="1"/>
</dbReference>
<dbReference type="EMBL" id="MBFS01000680">
    <property type="protein sequence ID" value="PVV01964.1"/>
    <property type="molecule type" value="Genomic_DNA"/>
</dbReference>
<proteinExistence type="predicted"/>
<accession>A0A2T9ZBK8</accession>
<dbReference type="PANTHER" id="PTHR28142:SF1">
    <property type="entry name" value="MITOCHONDRIAL INNER MEMBRANE I-AAA PROTEASE SUPERCOMPLEX SUBUNIT MGR3-RELATED"/>
    <property type="match status" value="1"/>
</dbReference>
<evidence type="ECO:0008006" key="4">
    <source>
        <dbReference type="Google" id="ProtNLM"/>
    </source>
</evidence>
<gene>
    <name evidence="2" type="ORF">BB560_003591</name>
</gene>
<reference evidence="2 3" key="1">
    <citation type="journal article" date="2018" name="MBio">
        <title>Comparative Genomics Reveals the Core Gene Toolbox for the Fungus-Insect Symbiosis.</title>
        <authorList>
            <person name="Wang Y."/>
            <person name="Stata M."/>
            <person name="Wang W."/>
            <person name="Stajich J.E."/>
            <person name="White M.M."/>
            <person name="Moncalvo J.M."/>
        </authorList>
    </citation>
    <scope>NUCLEOTIDE SEQUENCE [LARGE SCALE GENOMIC DNA]</scope>
    <source>
        <strain evidence="2 3">SC-DP-2</strain>
    </source>
</reference>
<dbReference type="AlphaFoldDB" id="A0A2T9ZBK8"/>
<dbReference type="Pfam" id="PF13181">
    <property type="entry name" value="TPR_8"/>
    <property type="match status" value="1"/>
</dbReference>
<dbReference type="InterPro" id="IPR011990">
    <property type="entry name" value="TPR-like_helical_dom_sf"/>
</dbReference>
<feature type="transmembrane region" description="Helical" evidence="1">
    <location>
        <begin position="59"/>
        <end position="80"/>
    </location>
</feature>
<name>A0A2T9ZBK8_9FUNG</name>
<dbReference type="SUPFAM" id="SSF48452">
    <property type="entry name" value="TPR-like"/>
    <property type="match status" value="1"/>
</dbReference>
<sequence length="453" mass="51470">MFRSIFRTATKQQPKAILNRSFSAVPTYRLPKVNTKSGYSNSRNYSRETFFESHHGKSAIVVVGSAICIGVFAYQGYVIFFGPGSVYPSQVRKLLKEGGDAFLQPESKRNLDHAINYYTQALELINTKYSSEKYMERDSPYVTGIVARIAEVYLEAGNKEMAIEYFKNLLNRVFSKEELLDYKLVVKKLVSQKKTDPNLENSMRGIGTISKLAEAYENIGDSKLPPGFNLNRNNYGTIPEYKVADELYTWILNTVLSSYYLHFNKPKTQSFSLGGNYDDITDDILLSDSYPDFNPKTLPPYLSEYLVVSLLYNASNFYSKIGKYDLASPLLQRSLDLLGKSKNAKNETNVCKSCVLMTHLVSIAKEQNEIEAAKFYTEKGINIAKEFTDNEECLKSLVSFVFADGYLKEMDKRYSESRIEYRKALELSKSLEYEEGIANATESIERVSNLMSS</sequence>
<keyword evidence="3" id="KW-1185">Reference proteome</keyword>
<keyword evidence="1" id="KW-0812">Transmembrane</keyword>
<dbReference type="SUPFAM" id="SSF81901">
    <property type="entry name" value="HCP-like"/>
    <property type="match status" value="1"/>
</dbReference>
<keyword evidence="1" id="KW-1133">Transmembrane helix</keyword>
<dbReference type="InterPro" id="IPR040201">
    <property type="entry name" value="Mrg3-like"/>
</dbReference>
<dbReference type="InterPro" id="IPR019734">
    <property type="entry name" value="TPR_rpt"/>
</dbReference>
<dbReference type="STRING" id="133381.A0A2T9ZBK8"/>
<organism evidence="2 3">
    <name type="scientific">Smittium megazygosporum</name>
    <dbReference type="NCBI Taxonomy" id="133381"/>
    <lineage>
        <taxon>Eukaryota</taxon>
        <taxon>Fungi</taxon>
        <taxon>Fungi incertae sedis</taxon>
        <taxon>Zoopagomycota</taxon>
        <taxon>Kickxellomycotina</taxon>
        <taxon>Harpellomycetes</taxon>
        <taxon>Harpellales</taxon>
        <taxon>Legeriomycetaceae</taxon>
        <taxon>Smittium</taxon>
    </lineage>
</organism>
<protein>
    <recommendedName>
        <fullName evidence="4">MalT-like TPR region domain-containing protein</fullName>
    </recommendedName>
</protein>
<dbReference type="Proteomes" id="UP000245609">
    <property type="component" value="Unassembled WGS sequence"/>
</dbReference>
<keyword evidence="1" id="KW-0472">Membrane</keyword>
<evidence type="ECO:0000313" key="3">
    <source>
        <dbReference type="Proteomes" id="UP000245609"/>
    </source>
</evidence>